<keyword evidence="1" id="KW-0812">Transmembrane</keyword>
<dbReference type="AlphaFoldDB" id="A0AAN4TJ27"/>
<dbReference type="EMBL" id="BGKA01000025">
    <property type="protein sequence ID" value="GBH14971.1"/>
    <property type="molecule type" value="Genomic_DNA"/>
</dbReference>
<protein>
    <submittedName>
        <fullName evidence="2">Uncharacterized membrane protein YeiB</fullName>
    </submittedName>
</protein>
<comment type="caution">
    <text evidence="2">The sequence shown here is derived from an EMBL/GenBank/DDBJ whole genome shotgun (WGS) entry which is preliminary data.</text>
</comment>
<organism evidence="2 3">
    <name type="scientific">Pseudomonas syringae pv. actinidiae</name>
    <dbReference type="NCBI Taxonomy" id="103796"/>
    <lineage>
        <taxon>Bacteria</taxon>
        <taxon>Pseudomonadati</taxon>
        <taxon>Pseudomonadota</taxon>
        <taxon>Gammaproteobacteria</taxon>
        <taxon>Pseudomonadales</taxon>
        <taxon>Pseudomonadaceae</taxon>
        <taxon>Pseudomonas</taxon>
        <taxon>Pseudomonas syringae</taxon>
    </lineage>
</organism>
<gene>
    <name evidence="2" type="ORF">KPSA3_00887</name>
</gene>
<sequence>MNFPLASSWFIQKQYTSTVNGYEHPTRDTPAHAVYRLSWLAYANVIMTAIFLIAVSLGLASWTTHNARSDSTYKIGITFSVFVLVVSLAVGHAEWAFFGGLPCIGIIEIPIHRAFRSAIKKVIVVPNERLTRSGHRF</sequence>
<proteinExistence type="predicted"/>
<keyword evidence="1" id="KW-0472">Membrane</keyword>
<evidence type="ECO:0000256" key="1">
    <source>
        <dbReference type="SAM" id="Phobius"/>
    </source>
</evidence>
<name>A0AAN4TJ27_PSESF</name>
<accession>A0AAN4TJ27</accession>
<feature type="transmembrane region" description="Helical" evidence="1">
    <location>
        <begin position="39"/>
        <end position="60"/>
    </location>
</feature>
<evidence type="ECO:0000313" key="2">
    <source>
        <dbReference type="EMBL" id="GBH14971.1"/>
    </source>
</evidence>
<feature type="transmembrane region" description="Helical" evidence="1">
    <location>
        <begin position="72"/>
        <end position="89"/>
    </location>
</feature>
<evidence type="ECO:0000313" key="3">
    <source>
        <dbReference type="Proteomes" id="UP000248291"/>
    </source>
</evidence>
<dbReference type="Proteomes" id="UP000248291">
    <property type="component" value="Unassembled WGS sequence"/>
</dbReference>
<reference evidence="2 3" key="1">
    <citation type="submission" date="2018-04" db="EMBL/GenBank/DDBJ databases">
        <title>Draft genome sequence of Pseudomonas syringae pv. actinidiae biovar 3 strains isolated from kiwifruit in Kagawa prefecture.</title>
        <authorList>
            <person name="Tabuchi M."/>
            <person name="Saito M."/>
            <person name="Fujiwara S."/>
            <person name="Sasa N."/>
            <person name="Akimitsu K."/>
            <person name="Gomi K."/>
            <person name="Konishi-Sugita S."/>
            <person name="Hamano K."/>
            <person name="Kataoka I."/>
        </authorList>
    </citation>
    <scope>NUCLEOTIDE SEQUENCE [LARGE SCALE GENOMIC DNA]</scope>
    <source>
        <strain evidence="2 3">MAFF212211</strain>
    </source>
</reference>
<keyword evidence="1" id="KW-1133">Transmembrane helix</keyword>